<keyword evidence="3" id="KW-1185">Reference proteome</keyword>
<comment type="caution">
    <text evidence="2">The sequence shown here is derived from an EMBL/GenBank/DDBJ whole genome shotgun (WGS) entry which is preliminary data.</text>
</comment>
<evidence type="ECO:0008006" key="4">
    <source>
        <dbReference type="Google" id="ProtNLM"/>
    </source>
</evidence>
<dbReference type="PROSITE" id="PS51257">
    <property type="entry name" value="PROKAR_LIPOPROTEIN"/>
    <property type="match status" value="1"/>
</dbReference>
<sequence>MKRIYNNIAKLVAIIIATSTFYGCSLVGLDVQKDYDRVTHTLDPNLNINVWDYLKQRSQGTLAEDQIFTNMMDAIAYAEIDSNEYKKPGRTFILIHNIAATDFFKNVKVNNVVGTSFRSYPKEFVKNYLSYLILDDGVYDHYTLPPYTTIHATTLAPAGYFNALPTGVTMLNFVANTNPQSLMYIKVLDASAGNTSDFPIQLNDALNARTSSLLATNGSIHVIGARLIPSLPL</sequence>
<keyword evidence="1" id="KW-0812">Transmembrane</keyword>
<evidence type="ECO:0000313" key="3">
    <source>
        <dbReference type="Proteomes" id="UP000014174"/>
    </source>
</evidence>
<feature type="transmembrane region" description="Helical" evidence="1">
    <location>
        <begin position="12"/>
        <end position="29"/>
    </location>
</feature>
<protein>
    <recommendedName>
        <fullName evidence="4">FAS1 domain-containing protein</fullName>
    </recommendedName>
</protein>
<dbReference type="AlphaFoldDB" id="R9GP84"/>
<proteinExistence type="predicted"/>
<evidence type="ECO:0000256" key="1">
    <source>
        <dbReference type="SAM" id="Phobius"/>
    </source>
</evidence>
<accession>R9GP84</accession>
<gene>
    <name evidence="2" type="ORF">ADIARSV_3246</name>
</gene>
<keyword evidence="1" id="KW-0472">Membrane</keyword>
<dbReference type="RefSeq" id="WP_016196475.1">
    <property type="nucleotide sequence ID" value="NZ_AQPN01000110.1"/>
</dbReference>
<dbReference type="OrthoDB" id="1032410at2"/>
<keyword evidence="1" id="KW-1133">Transmembrane helix</keyword>
<dbReference type="eggNOG" id="ENOG5032TDQ">
    <property type="taxonomic scope" value="Bacteria"/>
</dbReference>
<dbReference type="Proteomes" id="UP000014174">
    <property type="component" value="Unassembled WGS sequence"/>
</dbReference>
<reference evidence="2 3" key="1">
    <citation type="journal article" date="2013" name="Genome Announc.">
        <title>Draft Genome Sequence of Arcticibacter svalbardensis Strain MN12-7T, a Member of the Family Sphingobacteriaceae Isolated from an Arctic Soil Sample.</title>
        <authorList>
            <person name="Shivaji S."/>
            <person name="Ara S."/>
            <person name="Prasad S."/>
            <person name="Manasa B.P."/>
            <person name="Begum Z."/>
            <person name="Singh A."/>
            <person name="Kumar Pinnaka A."/>
        </authorList>
    </citation>
    <scope>NUCLEOTIDE SEQUENCE [LARGE SCALE GENOMIC DNA]</scope>
    <source>
        <strain evidence="2 3">MN12-7</strain>
    </source>
</reference>
<dbReference type="STRING" id="1150600.ADIARSV_3246"/>
<dbReference type="EMBL" id="AQPN01000110">
    <property type="protein sequence ID" value="EOR93533.1"/>
    <property type="molecule type" value="Genomic_DNA"/>
</dbReference>
<organism evidence="2 3">
    <name type="scientific">Arcticibacter svalbardensis MN12-7</name>
    <dbReference type="NCBI Taxonomy" id="1150600"/>
    <lineage>
        <taxon>Bacteria</taxon>
        <taxon>Pseudomonadati</taxon>
        <taxon>Bacteroidota</taxon>
        <taxon>Sphingobacteriia</taxon>
        <taxon>Sphingobacteriales</taxon>
        <taxon>Sphingobacteriaceae</taxon>
        <taxon>Arcticibacter</taxon>
    </lineage>
</organism>
<evidence type="ECO:0000313" key="2">
    <source>
        <dbReference type="EMBL" id="EOR93533.1"/>
    </source>
</evidence>
<name>R9GP84_9SPHI</name>